<dbReference type="InterPro" id="IPR001303">
    <property type="entry name" value="Aldolase_II/adducin_N"/>
</dbReference>
<dbReference type="SUPFAM" id="SSF53639">
    <property type="entry name" value="AraD/HMP-PK domain-like"/>
    <property type="match status" value="2"/>
</dbReference>
<dbReference type="OrthoDB" id="2932980at2759"/>
<dbReference type="Gene3D" id="3.40.225.10">
    <property type="entry name" value="Class II aldolase/adducin N-terminal domain"/>
    <property type="match status" value="1"/>
</dbReference>
<keyword evidence="3" id="KW-1185">Reference proteome</keyword>
<organism evidence="2 3">
    <name type="scientific">Tothia fuscella</name>
    <dbReference type="NCBI Taxonomy" id="1048955"/>
    <lineage>
        <taxon>Eukaryota</taxon>
        <taxon>Fungi</taxon>
        <taxon>Dikarya</taxon>
        <taxon>Ascomycota</taxon>
        <taxon>Pezizomycotina</taxon>
        <taxon>Dothideomycetes</taxon>
        <taxon>Pleosporomycetidae</taxon>
        <taxon>Venturiales</taxon>
        <taxon>Cylindrosympodiaceae</taxon>
        <taxon>Tothia</taxon>
    </lineage>
</organism>
<feature type="domain" description="Class II aldolase/adducin N-terminal" evidence="1">
    <location>
        <begin position="19"/>
        <end position="239"/>
    </location>
</feature>
<dbReference type="PANTHER" id="PTHR10672">
    <property type="entry name" value="ADDUCIN"/>
    <property type="match status" value="1"/>
</dbReference>
<comment type="caution">
    <text evidence="2">The sequence shown here is derived from an EMBL/GenBank/DDBJ whole genome shotgun (WGS) entry which is preliminary data.</text>
</comment>
<evidence type="ECO:0000259" key="1">
    <source>
        <dbReference type="SMART" id="SM01007"/>
    </source>
</evidence>
<sequence>MTSAYYGKREKLYLDDLHWAIIKASHILHSNGIFDAYGHVSVRNPDNLSNFLMPRNLPPALLQSADDIVEYKTDDAEPVEKDTPAGFAERAIHSEIYKKFPGVNAIVHAHSTDVLPFTISEVPLKACIHTAGFLGKIPPVWDIASAYSSSDKKDLLVRTATLGHSYAASFKPETSTGFLYQKMKAALPTTIGGGTPDPSTVPDHPVVLMRGHGFTSTADSLEAAVYQAIYTAEAAEVQLNAITIHDAHFGRTVEGQVDVGEHGSGKIKSAKVKTEGKIKYLSDKEVGDAWAFSRDTMMRPWALWCREVEVSPLYKCDVKKEEEGDGK</sequence>
<dbReference type="GO" id="GO:0005856">
    <property type="term" value="C:cytoskeleton"/>
    <property type="evidence" value="ECO:0007669"/>
    <property type="project" value="TreeGrafter"/>
</dbReference>
<gene>
    <name evidence="2" type="ORF">EJ08DRAFT_638415</name>
</gene>
<dbReference type="InterPro" id="IPR051017">
    <property type="entry name" value="Aldolase-II_Adducin_sf"/>
</dbReference>
<accession>A0A9P4NLJ8</accession>
<dbReference type="InterPro" id="IPR036409">
    <property type="entry name" value="Aldolase_II/adducin_N_sf"/>
</dbReference>
<dbReference type="SMART" id="SM01007">
    <property type="entry name" value="Aldolase_II"/>
    <property type="match status" value="1"/>
</dbReference>
<dbReference type="Pfam" id="PF00596">
    <property type="entry name" value="Aldolase_II"/>
    <property type="match status" value="1"/>
</dbReference>
<dbReference type="Proteomes" id="UP000800235">
    <property type="component" value="Unassembled WGS sequence"/>
</dbReference>
<dbReference type="GO" id="GO:0051015">
    <property type="term" value="F:actin filament binding"/>
    <property type="evidence" value="ECO:0007669"/>
    <property type="project" value="TreeGrafter"/>
</dbReference>
<dbReference type="AlphaFoldDB" id="A0A9P4NLJ8"/>
<evidence type="ECO:0000313" key="2">
    <source>
        <dbReference type="EMBL" id="KAF2425827.1"/>
    </source>
</evidence>
<reference evidence="2" key="1">
    <citation type="journal article" date="2020" name="Stud. Mycol.">
        <title>101 Dothideomycetes genomes: a test case for predicting lifestyles and emergence of pathogens.</title>
        <authorList>
            <person name="Haridas S."/>
            <person name="Albert R."/>
            <person name="Binder M."/>
            <person name="Bloem J."/>
            <person name="Labutti K."/>
            <person name="Salamov A."/>
            <person name="Andreopoulos B."/>
            <person name="Baker S."/>
            <person name="Barry K."/>
            <person name="Bills G."/>
            <person name="Bluhm B."/>
            <person name="Cannon C."/>
            <person name="Castanera R."/>
            <person name="Culley D."/>
            <person name="Daum C."/>
            <person name="Ezra D."/>
            <person name="Gonzalez J."/>
            <person name="Henrissat B."/>
            <person name="Kuo A."/>
            <person name="Liang C."/>
            <person name="Lipzen A."/>
            <person name="Lutzoni F."/>
            <person name="Magnuson J."/>
            <person name="Mondo S."/>
            <person name="Nolan M."/>
            <person name="Ohm R."/>
            <person name="Pangilinan J."/>
            <person name="Park H.-J."/>
            <person name="Ramirez L."/>
            <person name="Alfaro M."/>
            <person name="Sun H."/>
            <person name="Tritt A."/>
            <person name="Yoshinaga Y."/>
            <person name="Zwiers L.-H."/>
            <person name="Turgeon B."/>
            <person name="Goodwin S."/>
            <person name="Spatafora J."/>
            <person name="Crous P."/>
            <person name="Grigoriev I."/>
        </authorList>
    </citation>
    <scope>NUCLEOTIDE SEQUENCE</scope>
    <source>
        <strain evidence="2">CBS 130266</strain>
    </source>
</reference>
<dbReference type="EMBL" id="MU007067">
    <property type="protein sequence ID" value="KAF2425827.1"/>
    <property type="molecule type" value="Genomic_DNA"/>
</dbReference>
<proteinExistence type="predicted"/>
<name>A0A9P4NLJ8_9PEZI</name>
<dbReference type="PANTHER" id="PTHR10672:SF41">
    <property type="entry name" value="CLASS II ALDOLASE_ADDUCIN DOMAIN PROTEIN (AFU_ORTHOLOGUE AFUA_3G01330)"/>
    <property type="match status" value="1"/>
</dbReference>
<evidence type="ECO:0000313" key="3">
    <source>
        <dbReference type="Proteomes" id="UP000800235"/>
    </source>
</evidence>
<protein>
    <recommendedName>
        <fullName evidence="1">Class II aldolase/adducin N-terminal domain-containing protein</fullName>
    </recommendedName>
</protein>